<protein>
    <submittedName>
        <fullName evidence="4">RAP1 GTPase activating protein 2b</fullName>
    </submittedName>
</protein>
<dbReference type="InterPro" id="IPR000331">
    <property type="entry name" value="Rap/Ran_GAP_dom"/>
</dbReference>
<reference evidence="4" key="2">
    <citation type="submission" date="2025-09" db="UniProtKB">
        <authorList>
            <consortium name="Ensembl"/>
        </authorList>
    </citation>
    <scope>IDENTIFICATION</scope>
</reference>
<feature type="compositionally biased region" description="Low complexity" evidence="2">
    <location>
        <begin position="497"/>
        <end position="508"/>
    </location>
</feature>
<evidence type="ECO:0000313" key="4">
    <source>
        <dbReference type="Ensembl" id="ENSCCRP00000138691.1"/>
    </source>
</evidence>
<evidence type="ECO:0000256" key="2">
    <source>
        <dbReference type="SAM" id="MobiDB-lite"/>
    </source>
</evidence>
<dbReference type="PANTHER" id="PTHR15711:SF66">
    <property type="entry name" value="RAP1 GTPASE-ACTIVATING PROTEIN 2"/>
    <property type="match status" value="1"/>
</dbReference>
<dbReference type="PROSITE" id="PS50085">
    <property type="entry name" value="RAPGAP"/>
    <property type="match status" value="1"/>
</dbReference>
<dbReference type="GO" id="GO:0005886">
    <property type="term" value="C:plasma membrane"/>
    <property type="evidence" value="ECO:0007669"/>
    <property type="project" value="TreeGrafter"/>
</dbReference>
<feature type="compositionally biased region" description="Polar residues" evidence="2">
    <location>
        <begin position="467"/>
        <end position="477"/>
    </location>
</feature>
<keyword evidence="1" id="KW-0343">GTPase activation</keyword>
<proteinExistence type="predicted"/>
<dbReference type="SUPFAM" id="SSF111347">
    <property type="entry name" value="Rap/Ran-GAP"/>
    <property type="match status" value="1"/>
</dbReference>
<evidence type="ECO:0000259" key="3">
    <source>
        <dbReference type="PROSITE" id="PS50085"/>
    </source>
</evidence>
<dbReference type="GO" id="GO:0051056">
    <property type="term" value="P:regulation of small GTPase mediated signal transduction"/>
    <property type="evidence" value="ECO:0007669"/>
    <property type="project" value="InterPro"/>
</dbReference>
<dbReference type="PANTHER" id="PTHR15711">
    <property type="entry name" value="RAP GTPASE-ACTIVATING PROTEIN"/>
    <property type="match status" value="1"/>
</dbReference>
<feature type="region of interest" description="Disordered" evidence="2">
    <location>
        <begin position="372"/>
        <end position="515"/>
    </location>
</feature>
<feature type="compositionally biased region" description="Polar residues" evidence="2">
    <location>
        <begin position="402"/>
        <end position="421"/>
    </location>
</feature>
<accession>A0A9J8A7R5</accession>
<evidence type="ECO:0000256" key="1">
    <source>
        <dbReference type="ARBA" id="ARBA00022468"/>
    </source>
</evidence>
<feature type="compositionally biased region" description="Basic and acidic residues" evidence="2">
    <location>
        <begin position="483"/>
        <end position="496"/>
    </location>
</feature>
<dbReference type="GO" id="GO:0005096">
    <property type="term" value="F:GTPase activator activity"/>
    <property type="evidence" value="ECO:0007669"/>
    <property type="project" value="UniProtKB-KW"/>
</dbReference>
<dbReference type="Gene3D" id="3.40.50.11210">
    <property type="entry name" value="Rap/Ran-GAP"/>
    <property type="match status" value="1"/>
</dbReference>
<dbReference type="GO" id="GO:0005737">
    <property type="term" value="C:cytoplasm"/>
    <property type="evidence" value="ECO:0007669"/>
    <property type="project" value="TreeGrafter"/>
</dbReference>
<dbReference type="Proteomes" id="UP001108240">
    <property type="component" value="Unplaced"/>
</dbReference>
<dbReference type="GeneTree" id="ENSGT00940000165230"/>
<sequence length="636" mass="70497">MRPQRLKDGYIPYPRIEEVLQQGEPYPQVILPPFGGYWIEDPDAPAAIPSWENGFCDEENGEESISGQFGYRLESNYAIRAYRKHFLGREHLNFYCTASNHGVISEILGSQLIVNYDEHELNNTFKFGVIYQKFGQVRKSVLNVSSSLAVINIKDGQTGYIFSLCLVFRFRGGLDVSHGQTGSQSVYTVFRGQELMFHISTKLPYTEGDIQQVQRKRHIGNDIVAAVFQEEATPFVPDMIASNFLHAYILVQVENPGTDDTTYKVSVTAREDVPQFGPPLPSPPIFKKGPEFREFLLTKLINAELACYRSSRFAKLEERTRTELLDNLHNELHKRTQAMLGHPLSADEERMENGGHGGILESIKRAMRVRSHSMEAMVGSQKHGRCSPGGGGVPTSPSGVSLTHSNTEAAKNSSPVTSSAKSPLKSPVKRRSALFPRLHTSMDGQPDVLCDQRSLDSGHLSQEVRSETLSNPSSPEILSNERPSLKRKEVSGRPDISRSSSSTSSFSSAAGDPETLEEKEPVRKCVFMFINVAIRSVHVKSVLSCLQSSLQISPSLSPVFGSLSTEGQGAVIMCRSPTDFRNKISPRSNLKFRFDRLSESAAVRLHEFVVALSFSIFLCSVSLVVSHLVECVCGSM</sequence>
<feature type="domain" description="Rap-GAP" evidence="3">
    <location>
        <begin position="113"/>
        <end position="328"/>
    </location>
</feature>
<dbReference type="InterPro" id="IPR035974">
    <property type="entry name" value="Rap/Ran-GAP_sf"/>
</dbReference>
<evidence type="ECO:0000313" key="5">
    <source>
        <dbReference type="Proteomes" id="UP001108240"/>
    </source>
</evidence>
<organism evidence="4 5">
    <name type="scientific">Cyprinus carpio carpio</name>
    <dbReference type="NCBI Taxonomy" id="630221"/>
    <lineage>
        <taxon>Eukaryota</taxon>
        <taxon>Metazoa</taxon>
        <taxon>Chordata</taxon>
        <taxon>Craniata</taxon>
        <taxon>Vertebrata</taxon>
        <taxon>Euteleostomi</taxon>
        <taxon>Actinopterygii</taxon>
        <taxon>Neopterygii</taxon>
        <taxon>Teleostei</taxon>
        <taxon>Ostariophysi</taxon>
        <taxon>Cypriniformes</taxon>
        <taxon>Cyprinidae</taxon>
        <taxon>Cyprininae</taxon>
        <taxon>Cyprinus</taxon>
    </lineage>
</organism>
<dbReference type="AlphaFoldDB" id="A0A9J8A7R5"/>
<dbReference type="InterPro" id="IPR050989">
    <property type="entry name" value="Rap1_Ran_GAP"/>
</dbReference>
<dbReference type="Pfam" id="PF02145">
    <property type="entry name" value="Rap_GAP"/>
    <property type="match status" value="1"/>
</dbReference>
<reference evidence="4" key="1">
    <citation type="submission" date="2025-08" db="UniProtKB">
        <authorList>
            <consortium name="Ensembl"/>
        </authorList>
    </citation>
    <scope>IDENTIFICATION</scope>
</reference>
<keyword evidence="5" id="KW-1185">Reference proteome</keyword>
<name>A0A9J8A7R5_CYPCA</name>
<dbReference type="Ensembl" id="ENSCCRT00000131075.1">
    <property type="protein sequence ID" value="ENSCCRP00000138691.1"/>
    <property type="gene ID" value="ENSCCRG00000024755.2"/>
</dbReference>